<feature type="domain" description="EamA" evidence="7">
    <location>
        <begin position="167"/>
        <end position="303"/>
    </location>
</feature>
<evidence type="ECO:0000259" key="7">
    <source>
        <dbReference type="Pfam" id="PF00892"/>
    </source>
</evidence>
<feature type="transmembrane region" description="Helical" evidence="6">
    <location>
        <begin position="74"/>
        <end position="93"/>
    </location>
</feature>
<evidence type="ECO:0000256" key="5">
    <source>
        <dbReference type="ARBA" id="ARBA00023136"/>
    </source>
</evidence>
<dbReference type="Pfam" id="PF00892">
    <property type="entry name" value="EamA"/>
    <property type="match status" value="2"/>
</dbReference>
<name>A0A554X5U1_9BURK</name>
<evidence type="ECO:0000313" key="8">
    <source>
        <dbReference type="EMBL" id="TSE31202.1"/>
    </source>
</evidence>
<sequence>MTAARHTPWRAYAALAASMALVGSYVALSKPLVAVMPVFLLAWLRYLIGAGAMLHWTRRPPGEPPLDRRTNALLFLQALLGNFLFSLCMLYGVRLTTASAAGVIMAAIPAVVALLSALFLRERLDGRSLVAIALAALGIGLFSLDKATGGGAAAPGGQWLGLPLAVWGNALVFAAVVCEAAYVVIGKRLTGRVGPQRIAALINLWGLALMTPLGLWAAVGFDWSTMRAPLWGLLVFYGLAASVWTVWLWMTGLRHVPAARAGVFTVMLPVSAAAIGVLFMGERLTPLQWIAFALALLGLVVATLPGRTVTRTTDPSAG</sequence>
<dbReference type="RefSeq" id="WP_043704040.1">
    <property type="nucleotide sequence ID" value="NZ_CP083911.1"/>
</dbReference>
<proteinExistence type="predicted"/>
<keyword evidence="3 6" id="KW-0812">Transmembrane</keyword>
<feature type="transmembrane region" description="Helical" evidence="6">
    <location>
        <begin position="99"/>
        <end position="120"/>
    </location>
</feature>
<feature type="transmembrane region" description="Helical" evidence="6">
    <location>
        <begin position="198"/>
        <end position="218"/>
    </location>
</feature>
<dbReference type="InterPro" id="IPR051258">
    <property type="entry name" value="Diverse_Substrate_Transporter"/>
</dbReference>
<comment type="caution">
    <text evidence="8">The sequence shown here is derived from an EMBL/GenBank/DDBJ whole genome shotgun (WGS) entry which is preliminary data.</text>
</comment>
<comment type="subcellular location">
    <subcellularLocation>
        <location evidence="1">Cell membrane</location>
        <topology evidence="1">Multi-pass membrane protein</topology>
    </subcellularLocation>
</comment>
<dbReference type="PANTHER" id="PTHR42920:SF5">
    <property type="entry name" value="EAMA DOMAIN-CONTAINING PROTEIN"/>
    <property type="match status" value="1"/>
</dbReference>
<dbReference type="InterPro" id="IPR037185">
    <property type="entry name" value="EmrE-like"/>
</dbReference>
<evidence type="ECO:0000256" key="2">
    <source>
        <dbReference type="ARBA" id="ARBA00022475"/>
    </source>
</evidence>
<dbReference type="AlphaFoldDB" id="A0A554X5U1"/>
<dbReference type="STRING" id="307486.GCA_000807215_02438"/>
<feature type="transmembrane region" description="Helical" evidence="6">
    <location>
        <begin position="230"/>
        <end position="249"/>
    </location>
</feature>
<dbReference type="InterPro" id="IPR000620">
    <property type="entry name" value="EamA_dom"/>
</dbReference>
<evidence type="ECO:0000256" key="6">
    <source>
        <dbReference type="SAM" id="Phobius"/>
    </source>
</evidence>
<dbReference type="Gene3D" id="1.10.3730.20">
    <property type="match status" value="1"/>
</dbReference>
<organism evidence="8 9">
    <name type="scientific">Tepidimonas taiwanensis</name>
    <dbReference type="NCBI Taxonomy" id="307486"/>
    <lineage>
        <taxon>Bacteria</taxon>
        <taxon>Pseudomonadati</taxon>
        <taxon>Pseudomonadota</taxon>
        <taxon>Betaproteobacteria</taxon>
        <taxon>Burkholderiales</taxon>
        <taxon>Tepidimonas</taxon>
    </lineage>
</organism>
<evidence type="ECO:0000256" key="4">
    <source>
        <dbReference type="ARBA" id="ARBA00022989"/>
    </source>
</evidence>
<feature type="transmembrane region" description="Helical" evidence="6">
    <location>
        <begin position="127"/>
        <end position="144"/>
    </location>
</feature>
<feature type="transmembrane region" description="Helical" evidence="6">
    <location>
        <begin position="12"/>
        <end position="28"/>
    </location>
</feature>
<dbReference type="OrthoDB" id="8586862at2"/>
<evidence type="ECO:0000313" key="9">
    <source>
        <dbReference type="Proteomes" id="UP000317763"/>
    </source>
</evidence>
<keyword evidence="9" id="KW-1185">Reference proteome</keyword>
<keyword evidence="2" id="KW-1003">Cell membrane</keyword>
<reference evidence="8 9" key="1">
    <citation type="submission" date="2019-07" db="EMBL/GenBank/DDBJ databases">
        <title>Tepidimonas taiwanensis I1-1 draft genome.</title>
        <authorList>
            <person name="Da Costa M.S."/>
            <person name="Froufe H.J.C."/>
            <person name="Egas C."/>
            <person name="Albuquerque L."/>
        </authorList>
    </citation>
    <scope>NUCLEOTIDE SEQUENCE [LARGE SCALE GENOMIC DNA]</scope>
    <source>
        <strain evidence="8 9">I1-1</strain>
    </source>
</reference>
<feature type="transmembrane region" description="Helical" evidence="6">
    <location>
        <begin position="34"/>
        <end position="54"/>
    </location>
</feature>
<dbReference type="Proteomes" id="UP000317763">
    <property type="component" value="Unassembled WGS sequence"/>
</dbReference>
<dbReference type="SUPFAM" id="SSF103481">
    <property type="entry name" value="Multidrug resistance efflux transporter EmrE"/>
    <property type="match status" value="2"/>
</dbReference>
<feature type="transmembrane region" description="Helical" evidence="6">
    <location>
        <begin position="287"/>
        <end position="304"/>
    </location>
</feature>
<dbReference type="EMBL" id="VJOM01000016">
    <property type="protein sequence ID" value="TSE31202.1"/>
    <property type="molecule type" value="Genomic_DNA"/>
</dbReference>
<evidence type="ECO:0000256" key="1">
    <source>
        <dbReference type="ARBA" id="ARBA00004651"/>
    </source>
</evidence>
<feature type="transmembrane region" description="Helical" evidence="6">
    <location>
        <begin position="261"/>
        <end position="281"/>
    </location>
</feature>
<feature type="domain" description="EamA" evidence="7">
    <location>
        <begin position="11"/>
        <end position="143"/>
    </location>
</feature>
<feature type="transmembrane region" description="Helical" evidence="6">
    <location>
        <begin position="164"/>
        <end position="186"/>
    </location>
</feature>
<keyword evidence="5 6" id="KW-0472">Membrane</keyword>
<gene>
    <name evidence="8" type="ORF">Ttaiw_01579</name>
</gene>
<accession>A0A554X5U1</accession>
<dbReference type="GO" id="GO:0005886">
    <property type="term" value="C:plasma membrane"/>
    <property type="evidence" value="ECO:0007669"/>
    <property type="project" value="UniProtKB-SubCell"/>
</dbReference>
<keyword evidence="4 6" id="KW-1133">Transmembrane helix</keyword>
<evidence type="ECO:0000256" key="3">
    <source>
        <dbReference type="ARBA" id="ARBA00022692"/>
    </source>
</evidence>
<protein>
    <submittedName>
        <fullName evidence="8">2A78: carboxylate/amino acid/amine transporter</fullName>
    </submittedName>
</protein>
<dbReference type="PANTHER" id="PTHR42920">
    <property type="entry name" value="OS03G0707200 PROTEIN-RELATED"/>
    <property type="match status" value="1"/>
</dbReference>